<dbReference type="PANTHER" id="PTHR35340">
    <property type="entry name" value="PQQ ENZYME REPEAT PROTEIN-RELATED"/>
    <property type="match status" value="1"/>
</dbReference>
<gene>
    <name evidence="2" type="ORF">AVDCRST_MAG58-4171</name>
</gene>
<dbReference type="InterPro" id="IPR011047">
    <property type="entry name" value="Quinoprotein_ADH-like_sf"/>
</dbReference>
<evidence type="ECO:0000256" key="1">
    <source>
        <dbReference type="SAM" id="MobiDB-lite"/>
    </source>
</evidence>
<sequence>MGKRSRSGRLEARITRRRFLGAATAGTALVALSGSLGCEPTARTRATAAPQGDGQAMVFRSRPDLRPPAIEVNTNLPGTAPGYIFVSPKKGPGEEAPTQDAPLIVDASGEPVWFHPLQDEEADAFNFEVQTYKGETVLTWWEGQHTGYGQGEYVICDHSYREIKRVKAGNGYEGDHHEFLITPEDTALITIYSKVSRDLSGVGGPVDGEVLDGIAQEVDIETGEVLFEWHSLDYVELDESYYEPPPDLKAAFDYFHINSIDPHPDGYLIISARRTCAVYKVDRKTGEVVWRLGGEKSDFDMGYGTRTDWQHDARLHPDNHITIFDNGGVQKDVQSRVIVVEIDEDGMSASLVGEYTHPDKILAATQGNAQVLPNGNVFVGWGSEPYFSEFSRDGKLLFDASFPSQVESYRAFRFPWKGLPEDRPAIVAESGSEDEVTIYVSWNGATEVDTWQMLAGSDPDKLEPAGSAPRKGFETAVSLYTKEPYVAVTGKDSTGRILGSSEAIKPVEPSASTGQTTS</sequence>
<dbReference type="PROSITE" id="PS51318">
    <property type="entry name" value="TAT"/>
    <property type="match status" value="1"/>
</dbReference>
<evidence type="ECO:0000313" key="2">
    <source>
        <dbReference type="EMBL" id="CAA9470593.1"/>
    </source>
</evidence>
<feature type="region of interest" description="Disordered" evidence="1">
    <location>
        <begin position="491"/>
        <end position="518"/>
    </location>
</feature>
<dbReference type="SUPFAM" id="SSF50998">
    <property type="entry name" value="Quinoprotein alcohol dehydrogenase-like"/>
    <property type="match status" value="1"/>
</dbReference>
<dbReference type="InterPro" id="IPR019546">
    <property type="entry name" value="TAT_signal_bac_arc"/>
</dbReference>
<accession>A0A6J4RIJ8</accession>
<proteinExistence type="predicted"/>
<dbReference type="NCBIfam" id="TIGR01409">
    <property type="entry name" value="TAT_signal_seq"/>
    <property type="match status" value="1"/>
</dbReference>
<organism evidence="2">
    <name type="scientific">uncultured Rubrobacteraceae bacterium</name>
    <dbReference type="NCBI Taxonomy" id="349277"/>
    <lineage>
        <taxon>Bacteria</taxon>
        <taxon>Bacillati</taxon>
        <taxon>Actinomycetota</taxon>
        <taxon>Rubrobacteria</taxon>
        <taxon>Rubrobacterales</taxon>
        <taxon>Rubrobacteraceae</taxon>
        <taxon>environmental samples</taxon>
    </lineage>
</organism>
<reference evidence="2" key="1">
    <citation type="submission" date="2020-02" db="EMBL/GenBank/DDBJ databases">
        <authorList>
            <person name="Meier V. D."/>
        </authorList>
    </citation>
    <scope>NUCLEOTIDE SEQUENCE</scope>
    <source>
        <strain evidence="2">AVDCRST_MAG58</strain>
    </source>
</reference>
<dbReference type="PANTHER" id="PTHR35340:SF5">
    <property type="entry name" value="ASST-DOMAIN-CONTAINING PROTEIN"/>
    <property type="match status" value="1"/>
</dbReference>
<dbReference type="InterPro" id="IPR006311">
    <property type="entry name" value="TAT_signal"/>
</dbReference>
<dbReference type="AlphaFoldDB" id="A0A6J4RIJ8"/>
<dbReference type="InterPro" id="IPR053143">
    <property type="entry name" value="Arylsulfate_ST"/>
</dbReference>
<name>A0A6J4RIJ8_9ACTN</name>
<dbReference type="Pfam" id="PF14269">
    <property type="entry name" value="Arylsulfotran_2"/>
    <property type="match status" value="1"/>
</dbReference>
<protein>
    <submittedName>
        <fullName evidence="2">Uncharacterized protein</fullName>
    </submittedName>
</protein>
<dbReference type="EMBL" id="CADCVF010000081">
    <property type="protein sequence ID" value="CAA9470593.1"/>
    <property type="molecule type" value="Genomic_DNA"/>
</dbReference>
<dbReference type="InterPro" id="IPR039535">
    <property type="entry name" value="ASST-like"/>
</dbReference>